<organism evidence="2 3">
    <name type="scientific">Rhynchospora breviuscula</name>
    <dbReference type="NCBI Taxonomy" id="2022672"/>
    <lineage>
        <taxon>Eukaryota</taxon>
        <taxon>Viridiplantae</taxon>
        <taxon>Streptophyta</taxon>
        <taxon>Embryophyta</taxon>
        <taxon>Tracheophyta</taxon>
        <taxon>Spermatophyta</taxon>
        <taxon>Magnoliopsida</taxon>
        <taxon>Liliopsida</taxon>
        <taxon>Poales</taxon>
        <taxon>Cyperaceae</taxon>
        <taxon>Cyperoideae</taxon>
        <taxon>Rhynchosporeae</taxon>
        <taxon>Rhynchospora</taxon>
    </lineage>
</organism>
<dbReference type="AlphaFoldDB" id="A0A9Q0HMV4"/>
<dbReference type="Proteomes" id="UP001151287">
    <property type="component" value="Unassembled WGS sequence"/>
</dbReference>
<gene>
    <name evidence="2" type="ORF">LUZ63_016162</name>
</gene>
<accession>A0A9Q0HMV4</accession>
<dbReference type="PANTHER" id="PTHR47673:SF1">
    <property type="entry name" value="ARM REPEAT SUPERFAMILY PROTEIN"/>
    <property type="match status" value="1"/>
</dbReference>
<sequence>MAMRRAGESPSSAVRSLLLLRLLRRAQAPSDAGSSAQIFSSSDLLPLRSHRQIVGFPTTRAFARRFSSSLKQEDEIALEEEAQKKAAWLFKSIFILTAGFAAYQFFPYMGDNLLHQSISLLRVRDPLFKRMGASRLARYAVDDERRMRVVEMGGAKELLNVLQAAADDKTRKETLKALVALSKSDEAARFLHQAGAVPIVRSISNSSEFAEVETHKTSLLEKFEKIKS</sequence>
<dbReference type="SUPFAM" id="SSF48371">
    <property type="entry name" value="ARM repeat"/>
    <property type="match status" value="1"/>
</dbReference>
<reference evidence="2" key="1">
    <citation type="journal article" date="2022" name="Cell">
        <title>Repeat-based holocentromeres influence genome architecture and karyotype evolution.</title>
        <authorList>
            <person name="Hofstatter P.G."/>
            <person name="Thangavel G."/>
            <person name="Lux T."/>
            <person name="Neumann P."/>
            <person name="Vondrak T."/>
            <person name="Novak P."/>
            <person name="Zhang M."/>
            <person name="Costa L."/>
            <person name="Castellani M."/>
            <person name="Scott A."/>
            <person name="Toegelov H."/>
            <person name="Fuchs J."/>
            <person name="Mata-Sucre Y."/>
            <person name="Dias Y."/>
            <person name="Vanzela A.L.L."/>
            <person name="Huettel B."/>
            <person name="Almeida C.C.S."/>
            <person name="Simkova H."/>
            <person name="Souza G."/>
            <person name="Pedrosa-Harand A."/>
            <person name="Macas J."/>
            <person name="Mayer K.F.X."/>
            <person name="Houben A."/>
            <person name="Marques A."/>
        </authorList>
    </citation>
    <scope>NUCLEOTIDE SEQUENCE</scope>
    <source>
        <strain evidence="2">RhyBre1mFocal</strain>
    </source>
</reference>
<dbReference type="InterPro" id="IPR016024">
    <property type="entry name" value="ARM-type_fold"/>
</dbReference>
<evidence type="ECO:0000256" key="1">
    <source>
        <dbReference type="SAM" id="SignalP"/>
    </source>
</evidence>
<dbReference type="Gene3D" id="1.25.10.10">
    <property type="entry name" value="Leucine-rich Repeat Variant"/>
    <property type="match status" value="1"/>
</dbReference>
<feature type="signal peptide" evidence="1">
    <location>
        <begin position="1"/>
        <end position="28"/>
    </location>
</feature>
<feature type="chain" id="PRO_5040306573" evidence="1">
    <location>
        <begin position="29"/>
        <end position="228"/>
    </location>
</feature>
<name>A0A9Q0HMV4_9POAL</name>
<dbReference type="PANTHER" id="PTHR47673">
    <property type="entry name" value="ARM REPEAT SUPERFAMILY PROTEIN"/>
    <property type="match status" value="1"/>
</dbReference>
<dbReference type="InterPro" id="IPR011989">
    <property type="entry name" value="ARM-like"/>
</dbReference>
<keyword evidence="3" id="KW-1185">Reference proteome</keyword>
<keyword evidence="1" id="KW-0732">Signal</keyword>
<dbReference type="OrthoDB" id="2017266at2759"/>
<comment type="caution">
    <text evidence="2">The sequence shown here is derived from an EMBL/GenBank/DDBJ whole genome shotgun (WGS) entry which is preliminary data.</text>
</comment>
<proteinExistence type="predicted"/>
<protein>
    <submittedName>
        <fullName evidence="2">Uncharacterized protein</fullName>
    </submittedName>
</protein>
<evidence type="ECO:0000313" key="2">
    <source>
        <dbReference type="EMBL" id="KAJ1692007.1"/>
    </source>
</evidence>
<evidence type="ECO:0000313" key="3">
    <source>
        <dbReference type="Proteomes" id="UP001151287"/>
    </source>
</evidence>
<dbReference type="EMBL" id="JAMQYH010000004">
    <property type="protein sequence ID" value="KAJ1692007.1"/>
    <property type="molecule type" value="Genomic_DNA"/>
</dbReference>